<evidence type="ECO:0000259" key="8">
    <source>
        <dbReference type="Pfam" id="PF08220"/>
    </source>
</evidence>
<keyword evidence="3 6" id="KW-0346">Stress response</keyword>
<dbReference type="GO" id="GO:0003700">
    <property type="term" value="F:DNA-binding transcription factor activity"/>
    <property type="evidence" value="ECO:0007669"/>
    <property type="project" value="InterPro"/>
</dbReference>
<evidence type="ECO:0000313" key="10">
    <source>
        <dbReference type="Proteomes" id="UP000053199"/>
    </source>
</evidence>
<comment type="similarity">
    <text evidence="6">Belongs to the HrcA family.</text>
</comment>
<dbReference type="GO" id="GO:0045892">
    <property type="term" value="P:negative regulation of DNA-templated transcription"/>
    <property type="evidence" value="ECO:0007669"/>
    <property type="project" value="UniProtKB-UniRule"/>
</dbReference>
<keyword evidence="4 6" id="KW-0804">Transcription</keyword>
<organism evidence="9 10">
    <name type="scientific">Pseudarthrobacter enclensis</name>
    <dbReference type="NCBI Taxonomy" id="993070"/>
    <lineage>
        <taxon>Bacteria</taxon>
        <taxon>Bacillati</taxon>
        <taxon>Actinomycetota</taxon>
        <taxon>Actinomycetes</taxon>
        <taxon>Micrococcales</taxon>
        <taxon>Micrococcaceae</taxon>
        <taxon>Pseudarthrobacter</taxon>
    </lineage>
</organism>
<dbReference type="Proteomes" id="UP000053199">
    <property type="component" value="Unassembled WGS sequence"/>
</dbReference>
<feature type="domain" description="Heat-inducible transcription repressor HrcA C-terminal" evidence="7">
    <location>
        <begin position="103"/>
        <end position="321"/>
    </location>
</feature>
<dbReference type="PANTHER" id="PTHR34824">
    <property type="entry name" value="HEAT-INDUCIBLE TRANSCRIPTION REPRESSOR HRCA"/>
    <property type="match status" value="1"/>
</dbReference>
<dbReference type="HAMAP" id="MF_00081">
    <property type="entry name" value="HrcA"/>
    <property type="match status" value="1"/>
</dbReference>
<dbReference type="EMBL" id="LNQM01000002">
    <property type="protein sequence ID" value="KSU77791.1"/>
    <property type="molecule type" value="Genomic_DNA"/>
</dbReference>
<keyword evidence="2 6" id="KW-0805">Transcription regulation</keyword>
<dbReference type="NCBIfam" id="TIGR00331">
    <property type="entry name" value="hrcA"/>
    <property type="match status" value="1"/>
</dbReference>
<dbReference type="InterPro" id="IPR021153">
    <property type="entry name" value="HrcA_C"/>
</dbReference>
<dbReference type="InterPro" id="IPR002571">
    <property type="entry name" value="HrcA"/>
</dbReference>
<dbReference type="InterPro" id="IPR029016">
    <property type="entry name" value="GAF-like_dom_sf"/>
</dbReference>
<feature type="domain" description="HTH deoR-type" evidence="8">
    <location>
        <begin position="17"/>
        <end position="60"/>
    </location>
</feature>
<dbReference type="Pfam" id="PF01628">
    <property type="entry name" value="HrcA"/>
    <property type="match status" value="1"/>
</dbReference>
<keyword evidence="1 6" id="KW-0678">Repressor</keyword>
<comment type="function">
    <text evidence="5 6">Negative regulator of class I heat shock genes (grpE-dnaK-dnaJ and groELS operons). Prevents heat-shock induction of these operons.</text>
</comment>
<dbReference type="Gene3D" id="3.30.390.60">
    <property type="entry name" value="Heat-inducible transcription repressor hrca homolog, domain 3"/>
    <property type="match status" value="1"/>
</dbReference>
<evidence type="ECO:0000259" key="7">
    <source>
        <dbReference type="Pfam" id="PF01628"/>
    </source>
</evidence>
<dbReference type="GO" id="GO:0003677">
    <property type="term" value="F:DNA binding"/>
    <property type="evidence" value="ECO:0007669"/>
    <property type="project" value="InterPro"/>
</dbReference>
<dbReference type="InterPro" id="IPR036390">
    <property type="entry name" value="WH_DNA-bd_sf"/>
</dbReference>
<evidence type="ECO:0000256" key="2">
    <source>
        <dbReference type="ARBA" id="ARBA00023015"/>
    </source>
</evidence>
<dbReference type="InterPro" id="IPR023120">
    <property type="entry name" value="WHTH_transcript_rep_HrcA_IDD"/>
</dbReference>
<dbReference type="OrthoDB" id="9783139at2"/>
<evidence type="ECO:0000256" key="6">
    <source>
        <dbReference type="HAMAP-Rule" id="MF_00081"/>
    </source>
</evidence>
<gene>
    <name evidence="6" type="primary">hrcA</name>
    <name evidence="9" type="ORF">AS031_06910</name>
</gene>
<dbReference type="SUPFAM" id="SSF55781">
    <property type="entry name" value="GAF domain-like"/>
    <property type="match status" value="1"/>
</dbReference>
<dbReference type="PANTHER" id="PTHR34824:SF1">
    <property type="entry name" value="HEAT-INDUCIBLE TRANSCRIPTION REPRESSOR HRCA"/>
    <property type="match status" value="1"/>
</dbReference>
<dbReference type="FunFam" id="1.10.10.10:FF:000049">
    <property type="entry name" value="Heat-inducible transcription repressor HrcA"/>
    <property type="match status" value="1"/>
</dbReference>
<dbReference type="Gene3D" id="1.10.10.10">
    <property type="entry name" value="Winged helix-like DNA-binding domain superfamily/Winged helix DNA-binding domain"/>
    <property type="match status" value="1"/>
</dbReference>
<dbReference type="AlphaFoldDB" id="A0A0V8ISP6"/>
<dbReference type="Pfam" id="PF08220">
    <property type="entry name" value="HTH_DeoR"/>
    <property type="match status" value="1"/>
</dbReference>
<evidence type="ECO:0000256" key="3">
    <source>
        <dbReference type="ARBA" id="ARBA00023016"/>
    </source>
</evidence>
<dbReference type="Gene3D" id="3.30.450.40">
    <property type="match status" value="1"/>
</dbReference>
<name>A0A0V8ISP6_9MICC</name>
<dbReference type="SUPFAM" id="SSF46785">
    <property type="entry name" value="Winged helix' DNA-binding domain"/>
    <property type="match status" value="1"/>
</dbReference>
<dbReference type="PIRSF" id="PIRSF005485">
    <property type="entry name" value="HrcA"/>
    <property type="match status" value="1"/>
</dbReference>
<comment type="caution">
    <text evidence="9">The sequence shown here is derived from an EMBL/GenBank/DDBJ whole genome shotgun (WGS) entry which is preliminary data.</text>
</comment>
<evidence type="ECO:0000256" key="1">
    <source>
        <dbReference type="ARBA" id="ARBA00022491"/>
    </source>
</evidence>
<evidence type="ECO:0000313" key="9">
    <source>
        <dbReference type="EMBL" id="KSU77791.1"/>
    </source>
</evidence>
<dbReference type="RefSeq" id="WP_058267383.1">
    <property type="nucleotide sequence ID" value="NZ_FMAZ01000002.1"/>
</dbReference>
<keyword evidence="10" id="KW-1185">Reference proteome</keyword>
<reference evidence="9 10" key="1">
    <citation type="journal article" date="2014" name="Arch. Microbiol.">
        <title>Arthrobacter enclensis sp. nov., isolated from sediment sample.</title>
        <authorList>
            <person name="Dastager S.G."/>
            <person name="Liu Q."/>
            <person name="Tang S.K."/>
            <person name="Krishnamurthi S."/>
            <person name="Lee J.C."/>
            <person name="Li W.J."/>
        </authorList>
    </citation>
    <scope>NUCLEOTIDE SEQUENCE [LARGE SCALE GENOMIC DNA]</scope>
    <source>
        <strain evidence="9 10">NIO-1008</strain>
    </source>
</reference>
<proteinExistence type="inferred from homology"/>
<dbReference type="STRING" id="993070.AS031_06910"/>
<sequence>MSEPRKLEVLRAIVEDYVHSREPVGSKALVERHQLGVSSATIRNDMAALEDEGLITAPHTSAGRIPTDKGYRLFVDQISAVKPLSQAERRAIQSLLEGSDDLDDVLDRTVRLLAQLTNQVAVVQYPHLSRALIRHIEFVLLAPRKVLVVLIANSGKVEQRVIDAGQDLGDDALAGLRARFLASLAGTPLAGLSQALPAVVSSVSPAQRQAAQALAHALEVLAHSSREDRMVMAGTANLARSNVDFPLSIGPVLEALEEQVVMLRLLSEMAQDHHGVAVSIGRENPYDGLAEASVVATGYGPDSMAKVGILGPTRMDYPTTMAAVRAVARYLSRILGP</sequence>
<evidence type="ECO:0000256" key="5">
    <source>
        <dbReference type="ARBA" id="ARBA00055319"/>
    </source>
</evidence>
<accession>A0A0V8ISP6</accession>
<dbReference type="InterPro" id="IPR036388">
    <property type="entry name" value="WH-like_DNA-bd_sf"/>
</dbReference>
<evidence type="ECO:0000256" key="4">
    <source>
        <dbReference type="ARBA" id="ARBA00023163"/>
    </source>
</evidence>
<dbReference type="InterPro" id="IPR001034">
    <property type="entry name" value="DeoR_HTH"/>
</dbReference>
<protein>
    <recommendedName>
        <fullName evidence="6">Heat-inducible transcription repressor HrcA</fullName>
    </recommendedName>
</protein>